<dbReference type="AlphaFoldDB" id="A0A4R6LUE2"/>
<accession>A0A4R6LUE2</accession>
<reference evidence="1 2" key="1">
    <citation type="submission" date="2019-03" db="EMBL/GenBank/DDBJ databases">
        <title>Subsurface microbial communities from deep shales in Ohio and West Virginia, USA.</title>
        <authorList>
            <person name="Wrighton K."/>
        </authorList>
    </citation>
    <scope>NUCLEOTIDE SEQUENCE [LARGE SCALE GENOMIC DNA]</scope>
    <source>
        <strain evidence="1 2">MA284_T2</strain>
    </source>
</reference>
<evidence type="ECO:0000313" key="2">
    <source>
        <dbReference type="Proteomes" id="UP000295064"/>
    </source>
</evidence>
<protein>
    <submittedName>
        <fullName evidence="1">Uncharacterized protein</fullName>
    </submittedName>
</protein>
<name>A0A4R6LUE2_9FIRM</name>
<sequence>MGSYNKTKEEKNYTLCRDCTENPDSCSNDPLECRKDENAQLYFELYEETFTKIRRGSN</sequence>
<comment type="caution">
    <text evidence="1">The sequence shown here is derived from an EMBL/GenBank/DDBJ whole genome shotgun (WGS) entry which is preliminary data.</text>
</comment>
<evidence type="ECO:0000313" key="1">
    <source>
        <dbReference type="EMBL" id="TDO92301.1"/>
    </source>
</evidence>
<proteinExistence type="predicted"/>
<dbReference type="EMBL" id="SNWX01000006">
    <property type="protein sequence ID" value="TDO92301.1"/>
    <property type="molecule type" value="Genomic_DNA"/>
</dbReference>
<gene>
    <name evidence="1" type="ORF">DFR79_106114</name>
</gene>
<organism evidence="1 2">
    <name type="scientific">Halanaerobium saccharolyticum</name>
    <dbReference type="NCBI Taxonomy" id="43595"/>
    <lineage>
        <taxon>Bacteria</taxon>
        <taxon>Bacillati</taxon>
        <taxon>Bacillota</taxon>
        <taxon>Clostridia</taxon>
        <taxon>Halanaerobiales</taxon>
        <taxon>Halanaerobiaceae</taxon>
        <taxon>Halanaerobium</taxon>
    </lineage>
</organism>
<dbReference type="Proteomes" id="UP000295064">
    <property type="component" value="Unassembled WGS sequence"/>
</dbReference>